<dbReference type="EMBL" id="CP086322">
    <property type="protein sequence ID" value="UQA95685.1"/>
    <property type="molecule type" value="Genomic_DNA"/>
</dbReference>
<evidence type="ECO:0000313" key="3">
    <source>
        <dbReference type="Proteomes" id="UP000830115"/>
    </source>
</evidence>
<evidence type="ECO:0008006" key="4">
    <source>
        <dbReference type="Google" id="ProtNLM"/>
    </source>
</evidence>
<accession>A0ABY4MDC7</accession>
<evidence type="ECO:0000313" key="2">
    <source>
        <dbReference type="EMBL" id="UQA95685.1"/>
    </source>
</evidence>
<keyword evidence="1" id="KW-0732">Signal</keyword>
<evidence type="ECO:0000256" key="1">
    <source>
        <dbReference type="SAM" id="SignalP"/>
    </source>
</evidence>
<name>A0ABY4MDC7_9ACTN</name>
<dbReference type="RefSeq" id="WP_248866598.1">
    <property type="nucleotide sequence ID" value="NZ_CP086322.1"/>
</dbReference>
<reference evidence="2" key="1">
    <citation type="submission" date="2021-10" db="EMBL/GenBank/DDBJ databases">
        <title>Streptomyces nigrumlapis sp.nov.,an antimicrobial producing actinobacterium isolated from Black Gobi rocks.</title>
        <authorList>
            <person name="Wen Y."/>
            <person name="Zhang W."/>
            <person name="Liu X.G."/>
        </authorList>
    </citation>
    <scope>NUCLEOTIDE SEQUENCE</scope>
    <source>
        <strain evidence="2">ST13-2-2</strain>
    </source>
</reference>
<sequence>MKVRHKIGALLASAVAVGGVVMTAAPAQAGTWKVSDNCDVPWISCSYGDLWLFYNSKQYAVKDGRYVSAYATFYGNVYDHRGTARYQGSTLDTYRYVFDSGSNGDGQYMKNNSASVQNCARDDGYAVYYNSGYGGTAQYFKPNGGWGDCNHTNLISALKNNNASSHFA</sequence>
<dbReference type="Proteomes" id="UP000830115">
    <property type="component" value="Chromosome"/>
</dbReference>
<proteinExistence type="predicted"/>
<feature type="signal peptide" evidence="1">
    <location>
        <begin position="1"/>
        <end position="29"/>
    </location>
</feature>
<keyword evidence="3" id="KW-1185">Reference proteome</keyword>
<gene>
    <name evidence="2" type="ORF">K9S39_30890</name>
</gene>
<protein>
    <recommendedName>
        <fullName evidence="4">Peptidase inhibitor family I36</fullName>
    </recommendedName>
</protein>
<feature type="chain" id="PRO_5045896694" description="Peptidase inhibitor family I36" evidence="1">
    <location>
        <begin position="30"/>
        <end position="168"/>
    </location>
</feature>
<organism evidence="2 3">
    <name type="scientific">Streptomyces halobius</name>
    <dbReference type="NCBI Taxonomy" id="2879846"/>
    <lineage>
        <taxon>Bacteria</taxon>
        <taxon>Bacillati</taxon>
        <taxon>Actinomycetota</taxon>
        <taxon>Actinomycetes</taxon>
        <taxon>Kitasatosporales</taxon>
        <taxon>Streptomycetaceae</taxon>
        <taxon>Streptomyces</taxon>
    </lineage>
</organism>